<name>A0A0E9TUF9_ANGAN</name>
<sequence>MCVPSRWNLRKNSSECSLPHSASIPSVSCCKNPELYYQ</sequence>
<reference evidence="1" key="2">
    <citation type="journal article" date="2015" name="Fish Shellfish Immunol.">
        <title>Early steps in the European eel (Anguilla anguilla)-Vibrio vulnificus interaction in the gills: Role of the RtxA13 toxin.</title>
        <authorList>
            <person name="Callol A."/>
            <person name="Pajuelo D."/>
            <person name="Ebbesson L."/>
            <person name="Teles M."/>
            <person name="MacKenzie S."/>
            <person name="Amaro C."/>
        </authorList>
    </citation>
    <scope>NUCLEOTIDE SEQUENCE</scope>
</reference>
<protein>
    <submittedName>
        <fullName evidence="1">Uncharacterized protein</fullName>
    </submittedName>
</protein>
<evidence type="ECO:0000313" key="1">
    <source>
        <dbReference type="EMBL" id="JAH57304.1"/>
    </source>
</evidence>
<dbReference type="EMBL" id="GBXM01051273">
    <property type="protein sequence ID" value="JAH57304.1"/>
    <property type="molecule type" value="Transcribed_RNA"/>
</dbReference>
<reference evidence="1" key="1">
    <citation type="submission" date="2014-11" db="EMBL/GenBank/DDBJ databases">
        <authorList>
            <person name="Amaro Gonzalez C."/>
        </authorList>
    </citation>
    <scope>NUCLEOTIDE SEQUENCE</scope>
</reference>
<organism evidence="1">
    <name type="scientific">Anguilla anguilla</name>
    <name type="common">European freshwater eel</name>
    <name type="synonym">Muraena anguilla</name>
    <dbReference type="NCBI Taxonomy" id="7936"/>
    <lineage>
        <taxon>Eukaryota</taxon>
        <taxon>Metazoa</taxon>
        <taxon>Chordata</taxon>
        <taxon>Craniata</taxon>
        <taxon>Vertebrata</taxon>
        <taxon>Euteleostomi</taxon>
        <taxon>Actinopterygii</taxon>
        <taxon>Neopterygii</taxon>
        <taxon>Teleostei</taxon>
        <taxon>Anguilliformes</taxon>
        <taxon>Anguillidae</taxon>
        <taxon>Anguilla</taxon>
    </lineage>
</organism>
<proteinExistence type="predicted"/>
<accession>A0A0E9TUF9</accession>
<dbReference type="AlphaFoldDB" id="A0A0E9TUF9"/>